<proteinExistence type="predicted"/>
<evidence type="ECO:0000313" key="1">
    <source>
        <dbReference type="EMBL" id="MPC48716.1"/>
    </source>
</evidence>
<protein>
    <submittedName>
        <fullName evidence="1">Uncharacterized protein</fullName>
    </submittedName>
</protein>
<accession>A0A5B7FT81</accession>
<sequence>MISSYENLKARRSRVNVAMSVRVVCGWCTGGEGRGRVRVCGRAARSSAGYHLFLPCLSATETPSAGFPTENIVPSSFLSLTAQPHSYLSA</sequence>
<dbReference type="EMBL" id="VSRR010008433">
    <property type="protein sequence ID" value="MPC48716.1"/>
    <property type="molecule type" value="Genomic_DNA"/>
</dbReference>
<keyword evidence="2" id="KW-1185">Reference proteome</keyword>
<organism evidence="1 2">
    <name type="scientific">Portunus trituberculatus</name>
    <name type="common">Swimming crab</name>
    <name type="synonym">Neptunus trituberculatus</name>
    <dbReference type="NCBI Taxonomy" id="210409"/>
    <lineage>
        <taxon>Eukaryota</taxon>
        <taxon>Metazoa</taxon>
        <taxon>Ecdysozoa</taxon>
        <taxon>Arthropoda</taxon>
        <taxon>Crustacea</taxon>
        <taxon>Multicrustacea</taxon>
        <taxon>Malacostraca</taxon>
        <taxon>Eumalacostraca</taxon>
        <taxon>Eucarida</taxon>
        <taxon>Decapoda</taxon>
        <taxon>Pleocyemata</taxon>
        <taxon>Brachyura</taxon>
        <taxon>Eubrachyura</taxon>
        <taxon>Portunoidea</taxon>
        <taxon>Portunidae</taxon>
        <taxon>Portuninae</taxon>
        <taxon>Portunus</taxon>
    </lineage>
</organism>
<dbReference type="Proteomes" id="UP000324222">
    <property type="component" value="Unassembled WGS sequence"/>
</dbReference>
<evidence type="ECO:0000313" key="2">
    <source>
        <dbReference type="Proteomes" id="UP000324222"/>
    </source>
</evidence>
<comment type="caution">
    <text evidence="1">The sequence shown here is derived from an EMBL/GenBank/DDBJ whole genome shotgun (WGS) entry which is preliminary data.</text>
</comment>
<gene>
    <name evidence="1" type="ORF">E2C01_042498</name>
</gene>
<dbReference type="AlphaFoldDB" id="A0A5B7FT81"/>
<reference evidence="1 2" key="1">
    <citation type="submission" date="2019-05" db="EMBL/GenBank/DDBJ databases">
        <title>Another draft genome of Portunus trituberculatus and its Hox gene families provides insights of decapod evolution.</title>
        <authorList>
            <person name="Jeong J.-H."/>
            <person name="Song I."/>
            <person name="Kim S."/>
            <person name="Choi T."/>
            <person name="Kim D."/>
            <person name="Ryu S."/>
            <person name="Kim W."/>
        </authorList>
    </citation>
    <scope>NUCLEOTIDE SEQUENCE [LARGE SCALE GENOMIC DNA]</scope>
    <source>
        <tissue evidence="1">Muscle</tissue>
    </source>
</reference>
<name>A0A5B7FT81_PORTR</name>